<evidence type="ECO:0000256" key="1">
    <source>
        <dbReference type="ARBA" id="ARBA00010914"/>
    </source>
</evidence>
<comment type="caution">
    <text evidence="8">The sequence shown here is derived from an EMBL/GenBank/DDBJ whole genome shotgun (WGS) entry which is preliminary data.</text>
</comment>
<dbReference type="SUPFAM" id="SSF54292">
    <property type="entry name" value="2Fe-2S ferredoxin-like"/>
    <property type="match status" value="1"/>
</dbReference>
<dbReference type="InterPro" id="IPR001055">
    <property type="entry name" value="Adrenodoxin-like"/>
</dbReference>
<feature type="domain" description="2Fe-2S ferredoxin-type" evidence="7">
    <location>
        <begin position="2"/>
        <end position="106"/>
    </location>
</feature>
<evidence type="ECO:0000256" key="3">
    <source>
        <dbReference type="ARBA" id="ARBA00022723"/>
    </source>
</evidence>
<gene>
    <name evidence="8" type="ORF">GCM10010470_40970</name>
</gene>
<evidence type="ECO:0000259" key="7">
    <source>
        <dbReference type="PROSITE" id="PS51085"/>
    </source>
</evidence>
<organism evidence="8 9">
    <name type="scientific">Saccharopolyspora taberi</name>
    <dbReference type="NCBI Taxonomy" id="60895"/>
    <lineage>
        <taxon>Bacteria</taxon>
        <taxon>Bacillati</taxon>
        <taxon>Actinomycetota</taxon>
        <taxon>Actinomycetes</taxon>
        <taxon>Pseudonocardiales</taxon>
        <taxon>Pseudonocardiaceae</taxon>
        <taxon>Saccharopolyspora</taxon>
    </lineage>
</organism>
<proteinExistence type="inferred from homology"/>
<dbReference type="RefSeq" id="WP_344682043.1">
    <property type="nucleotide sequence ID" value="NZ_BAAAUX010000016.1"/>
</dbReference>
<dbReference type="Pfam" id="PF00111">
    <property type="entry name" value="Fer2"/>
    <property type="match status" value="1"/>
</dbReference>
<dbReference type="InterPro" id="IPR001041">
    <property type="entry name" value="2Fe-2S_ferredoxin-type"/>
</dbReference>
<keyword evidence="9" id="KW-1185">Reference proteome</keyword>
<keyword evidence="5" id="KW-0411">Iron-sulfur</keyword>
<keyword evidence="4" id="KW-0408">Iron</keyword>
<comment type="cofactor">
    <cofactor evidence="6">
        <name>[2Fe-2S] cluster</name>
        <dbReference type="ChEBI" id="CHEBI:190135"/>
    </cofactor>
</comment>
<protein>
    <submittedName>
        <fullName evidence="8">2Fe-2S iron-sulfur cluster-binding protein</fullName>
    </submittedName>
</protein>
<evidence type="ECO:0000313" key="8">
    <source>
        <dbReference type="EMBL" id="GAA2801733.1"/>
    </source>
</evidence>
<dbReference type="InterPro" id="IPR036010">
    <property type="entry name" value="2Fe-2S_ferredoxin-like_sf"/>
</dbReference>
<comment type="similarity">
    <text evidence="1">Belongs to the adrenodoxin/putidaredoxin family.</text>
</comment>
<keyword evidence="3" id="KW-0479">Metal-binding</keyword>
<evidence type="ECO:0000256" key="2">
    <source>
        <dbReference type="ARBA" id="ARBA00022714"/>
    </source>
</evidence>
<reference evidence="8 9" key="1">
    <citation type="journal article" date="2019" name="Int. J. Syst. Evol. Microbiol.">
        <title>The Global Catalogue of Microorganisms (GCM) 10K type strain sequencing project: providing services to taxonomists for standard genome sequencing and annotation.</title>
        <authorList>
            <consortium name="The Broad Institute Genomics Platform"/>
            <consortium name="The Broad Institute Genome Sequencing Center for Infectious Disease"/>
            <person name="Wu L."/>
            <person name="Ma J."/>
        </authorList>
    </citation>
    <scope>NUCLEOTIDE SEQUENCE [LARGE SCALE GENOMIC DNA]</scope>
    <source>
        <strain evidence="8 9">JCM 9383</strain>
    </source>
</reference>
<dbReference type="PANTHER" id="PTHR23426">
    <property type="entry name" value="FERREDOXIN/ADRENODOXIN"/>
    <property type="match status" value="1"/>
</dbReference>
<evidence type="ECO:0000256" key="4">
    <source>
        <dbReference type="ARBA" id="ARBA00023004"/>
    </source>
</evidence>
<evidence type="ECO:0000313" key="9">
    <source>
        <dbReference type="Proteomes" id="UP001500979"/>
    </source>
</evidence>
<dbReference type="CDD" id="cd00207">
    <property type="entry name" value="fer2"/>
    <property type="match status" value="1"/>
</dbReference>
<name>A0ABN3VG17_9PSEU</name>
<accession>A0ABN3VG17</accession>
<dbReference type="EMBL" id="BAAAUX010000016">
    <property type="protein sequence ID" value="GAA2801733.1"/>
    <property type="molecule type" value="Genomic_DNA"/>
</dbReference>
<evidence type="ECO:0000256" key="6">
    <source>
        <dbReference type="ARBA" id="ARBA00034078"/>
    </source>
</evidence>
<evidence type="ECO:0000256" key="5">
    <source>
        <dbReference type="ARBA" id="ARBA00023014"/>
    </source>
</evidence>
<keyword evidence="2" id="KW-0001">2Fe-2S</keyword>
<sequence>MPKITYVHFDRTQDTVDVPVGTSVMRGAVSNDVDGIVAECGGNAQCGTCHVYVEPDWLPKLLPIQENEDEMLDGTFCERQPNSRLSCQLKVTEQFDGLVVHTPERQV</sequence>
<dbReference type="Proteomes" id="UP001500979">
    <property type="component" value="Unassembled WGS sequence"/>
</dbReference>
<dbReference type="PROSITE" id="PS51085">
    <property type="entry name" value="2FE2S_FER_2"/>
    <property type="match status" value="1"/>
</dbReference>
<dbReference type="InterPro" id="IPR012675">
    <property type="entry name" value="Beta-grasp_dom_sf"/>
</dbReference>
<dbReference type="PANTHER" id="PTHR23426:SF65">
    <property type="entry name" value="FERREDOXIN-2, MITOCHONDRIAL"/>
    <property type="match status" value="1"/>
</dbReference>
<dbReference type="PRINTS" id="PR00355">
    <property type="entry name" value="ADRENODOXIN"/>
</dbReference>
<dbReference type="Gene3D" id="3.10.20.30">
    <property type="match status" value="1"/>
</dbReference>